<protein>
    <submittedName>
        <fullName evidence="2">Uncharacterized protein</fullName>
    </submittedName>
</protein>
<reference evidence="2 3" key="1">
    <citation type="submission" date="2019-02" db="EMBL/GenBank/DDBJ databases">
        <title>Deep-cultivation of Planctomycetes and their phenomic and genomic characterization uncovers novel biology.</title>
        <authorList>
            <person name="Wiegand S."/>
            <person name="Jogler M."/>
            <person name="Boedeker C."/>
            <person name="Pinto D."/>
            <person name="Vollmers J."/>
            <person name="Rivas-Marin E."/>
            <person name="Kohn T."/>
            <person name="Peeters S.H."/>
            <person name="Heuer A."/>
            <person name="Rast P."/>
            <person name="Oberbeckmann S."/>
            <person name="Bunk B."/>
            <person name="Jeske O."/>
            <person name="Meyerdierks A."/>
            <person name="Storesund J.E."/>
            <person name="Kallscheuer N."/>
            <person name="Luecker S."/>
            <person name="Lage O.M."/>
            <person name="Pohl T."/>
            <person name="Merkel B.J."/>
            <person name="Hornburger P."/>
            <person name="Mueller R.-W."/>
            <person name="Bruemmer F."/>
            <person name="Labrenz M."/>
            <person name="Spormann A.M."/>
            <person name="Op den Camp H."/>
            <person name="Overmann J."/>
            <person name="Amann R."/>
            <person name="Jetten M.S.M."/>
            <person name="Mascher T."/>
            <person name="Medema M.H."/>
            <person name="Devos D.P."/>
            <person name="Kaster A.-K."/>
            <person name="Ovreas L."/>
            <person name="Rohde M."/>
            <person name="Galperin M.Y."/>
            <person name="Jogler C."/>
        </authorList>
    </citation>
    <scope>NUCLEOTIDE SEQUENCE [LARGE SCALE GENOMIC DNA]</scope>
    <source>
        <strain evidence="2 3">Mal33</strain>
    </source>
</reference>
<dbReference type="EMBL" id="CP036318">
    <property type="protein sequence ID" value="QDV59035.1"/>
    <property type="molecule type" value="Genomic_DNA"/>
</dbReference>
<name>A0A518J150_9BACT</name>
<gene>
    <name evidence="2" type="ORF">Mal33_50600</name>
</gene>
<dbReference type="AlphaFoldDB" id="A0A518J150"/>
<proteinExistence type="predicted"/>
<evidence type="ECO:0000313" key="2">
    <source>
        <dbReference type="EMBL" id="QDV59035.1"/>
    </source>
</evidence>
<evidence type="ECO:0000256" key="1">
    <source>
        <dbReference type="SAM" id="MobiDB-lite"/>
    </source>
</evidence>
<feature type="compositionally biased region" description="Basic and acidic residues" evidence="1">
    <location>
        <begin position="87"/>
        <end position="105"/>
    </location>
</feature>
<sequence length="143" mass="16417">MSVHTWHNGRSGGNPNRQHPGNQPEHKDHERSNAYDALPTVKHEVTEWRNETKDLQRHFRNAIDHLAARNIGFVQDGQLRNLYVEAGDDKSTPAETKPRKCSKDERHDAYWKQHAMSCRHPIVANFGRVTARFSGPGELIVHL</sequence>
<evidence type="ECO:0000313" key="3">
    <source>
        <dbReference type="Proteomes" id="UP000316770"/>
    </source>
</evidence>
<dbReference type="Proteomes" id="UP000316770">
    <property type="component" value="Chromosome"/>
</dbReference>
<organism evidence="2 3">
    <name type="scientific">Rosistilla oblonga</name>
    <dbReference type="NCBI Taxonomy" id="2527990"/>
    <lineage>
        <taxon>Bacteria</taxon>
        <taxon>Pseudomonadati</taxon>
        <taxon>Planctomycetota</taxon>
        <taxon>Planctomycetia</taxon>
        <taxon>Pirellulales</taxon>
        <taxon>Pirellulaceae</taxon>
        <taxon>Rosistilla</taxon>
    </lineage>
</organism>
<feature type="compositionally biased region" description="Basic and acidic residues" evidence="1">
    <location>
        <begin position="24"/>
        <end position="33"/>
    </location>
</feature>
<keyword evidence="3" id="KW-1185">Reference proteome</keyword>
<feature type="region of interest" description="Disordered" evidence="1">
    <location>
        <begin position="1"/>
        <end position="39"/>
    </location>
</feature>
<accession>A0A518J150</accession>
<feature type="region of interest" description="Disordered" evidence="1">
    <location>
        <begin position="86"/>
        <end position="105"/>
    </location>
</feature>